<dbReference type="PANTHER" id="PTHR13847:SF201">
    <property type="entry name" value="PUTATIBE OXIDOREDUCTASE"/>
    <property type="match status" value="1"/>
</dbReference>
<dbReference type="RefSeq" id="WP_275119983.1">
    <property type="nucleotide sequence ID" value="NZ_JAOTPO010000015.1"/>
</dbReference>
<evidence type="ECO:0000313" key="3">
    <source>
        <dbReference type="Proteomes" id="UP001148125"/>
    </source>
</evidence>
<feature type="domain" description="FAD dependent oxidoreductase" evidence="1">
    <location>
        <begin position="30"/>
        <end position="385"/>
    </location>
</feature>
<evidence type="ECO:0000259" key="1">
    <source>
        <dbReference type="Pfam" id="PF01266"/>
    </source>
</evidence>
<dbReference type="SUPFAM" id="SSF51905">
    <property type="entry name" value="FAD/NAD(P)-binding domain"/>
    <property type="match status" value="1"/>
</dbReference>
<reference evidence="2" key="1">
    <citation type="submission" date="2024-05" db="EMBL/GenBank/DDBJ databases">
        <title>Alkalihalobacillus sp. strain MEB203 novel alkaliphilic bacterium from Lonar Lake, India.</title>
        <authorList>
            <person name="Joshi A."/>
            <person name="Thite S."/>
            <person name="Mengade P."/>
        </authorList>
    </citation>
    <scope>NUCLEOTIDE SEQUENCE</scope>
    <source>
        <strain evidence="2">MEB 203</strain>
    </source>
</reference>
<protein>
    <submittedName>
        <fullName evidence="2">FAD-binding oxidoreductase</fullName>
    </submittedName>
</protein>
<name>A0ABT5VIZ0_9BACI</name>
<sequence length="407" mass="46246">MNLQTGTYYWPTTLKNPPAYPPLQEDLECDVLIIGGGSSGAQCAYLLADSGLNVVVVEKNAIGTGSTTTNTAIIQYSGERLFSDLVNSFGRPYISRHLQLCKQAINDIEKASSVGDIDCEFTRRDSFYFASYKEDVQKLQKEYNLLSEENFPVDFLTADQIEERYPFRKDAALYSYDDGEINPFAFTHNLFDYAAKKGVKIFEHTEVNGKKFEQTKATIRTKNNHSIQARHVIVACGYEGLDIKKEKKTSFVSTYIVTTKPVEADNFSSWYNKTLIWETARPYTFIRTTKDNRIIIGGLDENTPYAEVRDRKLISKRDKLLIEFNKLFPDIKVEPEYYATAFYGGTNDGLPIIGKYDEYPNCHFLFGFGDNGTVYSMILSKIIADDIVKGHSPDLELYLQNRPIKPS</sequence>
<dbReference type="Pfam" id="PF01266">
    <property type="entry name" value="DAO"/>
    <property type="match status" value="1"/>
</dbReference>
<proteinExistence type="predicted"/>
<organism evidence="2 3">
    <name type="scientific">Alkalihalobacterium chitinilyticum</name>
    <dbReference type="NCBI Taxonomy" id="2980103"/>
    <lineage>
        <taxon>Bacteria</taxon>
        <taxon>Bacillati</taxon>
        <taxon>Bacillota</taxon>
        <taxon>Bacilli</taxon>
        <taxon>Bacillales</taxon>
        <taxon>Bacillaceae</taxon>
        <taxon>Alkalihalobacterium</taxon>
    </lineage>
</organism>
<evidence type="ECO:0000313" key="2">
    <source>
        <dbReference type="EMBL" id="MDE5415389.1"/>
    </source>
</evidence>
<dbReference type="Gene3D" id="3.50.50.60">
    <property type="entry name" value="FAD/NAD(P)-binding domain"/>
    <property type="match status" value="1"/>
</dbReference>
<keyword evidence="3" id="KW-1185">Reference proteome</keyword>
<dbReference type="Proteomes" id="UP001148125">
    <property type="component" value="Unassembled WGS sequence"/>
</dbReference>
<dbReference type="InterPro" id="IPR036188">
    <property type="entry name" value="FAD/NAD-bd_sf"/>
</dbReference>
<dbReference type="PANTHER" id="PTHR13847">
    <property type="entry name" value="SARCOSINE DEHYDROGENASE-RELATED"/>
    <property type="match status" value="1"/>
</dbReference>
<accession>A0ABT5VIZ0</accession>
<gene>
    <name evidence="2" type="ORF">N7Z68_18675</name>
</gene>
<dbReference type="InterPro" id="IPR006076">
    <property type="entry name" value="FAD-dep_OxRdtase"/>
</dbReference>
<dbReference type="EMBL" id="JAOTPO010000015">
    <property type="protein sequence ID" value="MDE5415389.1"/>
    <property type="molecule type" value="Genomic_DNA"/>
</dbReference>
<comment type="caution">
    <text evidence="2">The sequence shown here is derived from an EMBL/GenBank/DDBJ whole genome shotgun (WGS) entry which is preliminary data.</text>
</comment>
<dbReference type="Gene3D" id="3.30.9.10">
    <property type="entry name" value="D-Amino Acid Oxidase, subunit A, domain 2"/>
    <property type="match status" value="1"/>
</dbReference>